<keyword evidence="2" id="KW-0732">Signal</keyword>
<evidence type="ECO:0000313" key="8">
    <source>
        <dbReference type="Proteomes" id="UP000095725"/>
    </source>
</evidence>
<dbReference type="Proteomes" id="UP000475905">
    <property type="component" value="Unassembled WGS sequence"/>
</dbReference>
<feature type="signal peptide" evidence="2">
    <location>
        <begin position="1"/>
        <end position="16"/>
    </location>
</feature>
<dbReference type="EMBL" id="VVYP01000002">
    <property type="protein sequence ID" value="KAA5465902.1"/>
    <property type="molecule type" value="Genomic_DNA"/>
</dbReference>
<feature type="chain" id="PRO_5015052342" evidence="2">
    <location>
        <begin position="17"/>
        <end position="639"/>
    </location>
</feature>
<dbReference type="Proteomes" id="UP000095725">
    <property type="component" value="Unassembled WGS sequence"/>
</dbReference>
<reference evidence="6 9" key="2">
    <citation type="journal article" date="2019" name="Nat. Med.">
        <title>A library of human gut bacterial isolates paired with longitudinal multiomics data enables mechanistic microbiome research.</title>
        <authorList>
            <person name="Poyet M."/>
            <person name="Groussin M."/>
            <person name="Gibbons S.M."/>
            <person name="Avila-Pacheco J."/>
            <person name="Jiang X."/>
            <person name="Kearney S.M."/>
            <person name="Perrotta A.R."/>
            <person name="Berdy B."/>
            <person name="Zhao S."/>
            <person name="Lieberman T.D."/>
            <person name="Swanson P.K."/>
            <person name="Smith M."/>
            <person name="Roesemann S."/>
            <person name="Alexander J.E."/>
            <person name="Rich S.A."/>
            <person name="Livny J."/>
            <person name="Vlamakis H."/>
            <person name="Clish C."/>
            <person name="Bullock K."/>
            <person name="Deik A."/>
            <person name="Scott J."/>
            <person name="Pierce K.A."/>
            <person name="Xavier R.J."/>
            <person name="Alm E.J."/>
        </authorList>
    </citation>
    <scope>NUCLEOTIDE SEQUENCE [LARGE SCALE GENOMIC DNA]</scope>
    <source>
        <strain evidence="6 9">BIOML-A31</strain>
    </source>
</reference>
<name>A0A174S7N5_9BACE</name>
<proteinExistence type="predicted"/>
<evidence type="ECO:0000259" key="3">
    <source>
        <dbReference type="Pfam" id="PF16378"/>
    </source>
</evidence>
<dbReference type="RefSeq" id="WP_005676945.1">
    <property type="nucleotide sequence ID" value="NZ_CABMOQ010000018.1"/>
</dbReference>
<dbReference type="InterPro" id="IPR032149">
    <property type="entry name" value="DUF4988"/>
</dbReference>
<dbReference type="Proteomes" id="UP000095657">
    <property type="component" value="Unassembled WGS sequence"/>
</dbReference>
<feature type="domain" description="DUF4988" evidence="3">
    <location>
        <begin position="27"/>
        <end position="178"/>
    </location>
</feature>
<organism evidence="5 8">
    <name type="scientific">Bacteroides caccae</name>
    <dbReference type="NCBI Taxonomy" id="47678"/>
    <lineage>
        <taxon>Bacteria</taxon>
        <taxon>Pseudomonadati</taxon>
        <taxon>Bacteroidota</taxon>
        <taxon>Bacteroidia</taxon>
        <taxon>Bacteroidales</taxon>
        <taxon>Bacteroidaceae</taxon>
        <taxon>Bacteroides</taxon>
    </lineage>
</organism>
<evidence type="ECO:0000313" key="6">
    <source>
        <dbReference type="EMBL" id="KAA5465902.1"/>
    </source>
</evidence>
<dbReference type="KEGG" id="bcac:CGC64_04195"/>
<dbReference type="AlphaFoldDB" id="A0A174S7N5"/>
<dbReference type="Pfam" id="PF16378">
    <property type="entry name" value="DUF4988"/>
    <property type="match status" value="1"/>
</dbReference>
<evidence type="ECO:0000313" key="7">
    <source>
        <dbReference type="Proteomes" id="UP000095657"/>
    </source>
</evidence>
<dbReference type="EMBL" id="CZBL01000004">
    <property type="protein sequence ID" value="CUP92371.1"/>
    <property type="molecule type" value="Genomic_DNA"/>
</dbReference>
<accession>A0A174S7N5</accession>
<dbReference type="STRING" id="47678.ERS852494_00369"/>
<keyword evidence="1" id="KW-0175">Coiled coil</keyword>
<dbReference type="PROSITE" id="PS51257">
    <property type="entry name" value="PROKAR_LIPOPROTEIN"/>
    <property type="match status" value="1"/>
</dbReference>
<evidence type="ECO:0000256" key="2">
    <source>
        <dbReference type="SAM" id="SignalP"/>
    </source>
</evidence>
<keyword evidence="5" id="KW-0176">Collagen</keyword>
<feature type="coiled-coil region" evidence="1">
    <location>
        <begin position="15"/>
        <end position="56"/>
    </location>
</feature>
<evidence type="ECO:0000256" key="1">
    <source>
        <dbReference type="SAM" id="Coils"/>
    </source>
</evidence>
<protein>
    <submittedName>
        <fullName evidence="5">Collagen triple helix repeat (20 copies)</fullName>
    </submittedName>
</protein>
<evidence type="ECO:0000313" key="4">
    <source>
        <dbReference type="EMBL" id="CUO63107.1"/>
    </source>
</evidence>
<gene>
    <name evidence="4" type="ORF">ERS852494_00369</name>
    <name evidence="5" type="ORF">ERS852558_01321</name>
    <name evidence="6" type="ORF">F2Y36_02650</name>
</gene>
<reference evidence="7 8" key="1">
    <citation type="submission" date="2015-09" db="EMBL/GenBank/DDBJ databases">
        <authorList>
            <consortium name="Pathogen Informatics"/>
        </authorList>
    </citation>
    <scope>NUCLEOTIDE SEQUENCE [LARGE SCALE GENOMIC DNA]</scope>
    <source>
        <strain evidence="4 7">2789STDY5834880</strain>
        <strain evidence="5 8">2789STDY5834946</strain>
    </source>
</reference>
<evidence type="ECO:0000313" key="5">
    <source>
        <dbReference type="EMBL" id="CUP92371.1"/>
    </source>
</evidence>
<dbReference type="EMBL" id="CZAI01000001">
    <property type="protein sequence ID" value="CUO63107.1"/>
    <property type="molecule type" value="Genomic_DNA"/>
</dbReference>
<dbReference type="GeneID" id="75112301"/>
<evidence type="ECO:0000313" key="9">
    <source>
        <dbReference type="Proteomes" id="UP000475905"/>
    </source>
</evidence>
<sequence length="639" mass="70050">MKYYKSFILFSLFALAFVSCNTDDLERDIDALKDRVTNVEAQVQQLNDEMNIIRVLLDGNKTITDYSINGDTYTLTLSNGETLTLTPGVTGGNYPSIEIGANGNWFIGGTDTGWRAQAENGEDATITPEFKIAPNPADGDKKYWYVSYDNGSTWKVLENGLAEGINTGSNPISNATVDGDNFKVTFGGKEYLIPIVKGLECAINVPEGVTDDLWLVAGGGASSFTVKVNLAEGDLVRVKAPADWNAKLSEYVAGTTEVTVTVTPPATPSECTIIVEVTHGVNSATDQIKAKTSSDSYWAEYQAGFDIRIGDVVLNKYDNPNGVLVKEGESISESGIYFIAEGATAYWTGAVSDLILIGEKKNSNYSSKVMTKGIVSLENVESKIGMLCKEITLSPDELTANYWFNFPSSSKDVIERLYLDHCKIEMMADKMFSYFNNASSGISKLLVESCYIAVPAPSATTKVINFLNFNNGNYGDIMIHNNVFYCSTQDRSVLFVALLKGTNAKFSDNVSIENNTVINILSNHGNSSGFFKVTAEEGWTMKNNLFWYDTDCAASGTFPMLSTLMIGAATFNETDFSNNRIFTSLENTQMTWQYFRTAPVGFKDNVITIEKETPFETLVDIEGKYTLKPEYQGIGAVIE</sequence>